<dbReference type="InterPro" id="IPR012337">
    <property type="entry name" value="RNaseH-like_sf"/>
</dbReference>
<proteinExistence type="predicted"/>
<dbReference type="CDD" id="cd09274">
    <property type="entry name" value="RNase_HI_RT_Ty3"/>
    <property type="match status" value="1"/>
</dbReference>
<dbReference type="InterPro" id="IPR050951">
    <property type="entry name" value="Retrovirus_Pol_polyprotein"/>
</dbReference>
<dbReference type="GO" id="GO:0008270">
    <property type="term" value="F:zinc ion binding"/>
    <property type="evidence" value="ECO:0007669"/>
    <property type="project" value="UniProtKB-KW"/>
</dbReference>
<reference evidence="10" key="1">
    <citation type="journal article" date="2019" name="Sci. Rep.">
        <title>Draft genome of Tanacetum cinerariifolium, the natural source of mosquito coil.</title>
        <authorList>
            <person name="Yamashiro T."/>
            <person name="Shiraishi A."/>
            <person name="Satake H."/>
            <person name="Nakayama K."/>
        </authorList>
    </citation>
    <scope>NUCLEOTIDE SEQUENCE</scope>
</reference>
<dbReference type="InterPro" id="IPR001878">
    <property type="entry name" value="Znf_CCHC"/>
</dbReference>
<dbReference type="Gene3D" id="3.30.420.10">
    <property type="entry name" value="Ribonuclease H-like superfamily/Ribonuclease H"/>
    <property type="match status" value="1"/>
</dbReference>
<dbReference type="InterPro" id="IPR043502">
    <property type="entry name" value="DNA/RNA_pol_sf"/>
</dbReference>
<evidence type="ECO:0000256" key="3">
    <source>
        <dbReference type="ARBA" id="ARBA00022722"/>
    </source>
</evidence>
<evidence type="ECO:0000256" key="6">
    <source>
        <dbReference type="ARBA" id="ARBA00022918"/>
    </source>
</evidence>
<keyword evidence="6 10" id="KW-0695">RNA-directed DNA polymerase</keyword>
<evidence type="ECO:0000259" key="9">
    <source>
        <dbReference type="PROSITE" id="PS50994"/>
    </source>
</evidence>
<dbReference type="InterPro" id="IPR001584">
    <property type="entry name" value="Integrase_cat-core"/>
</dbReference>
<evidence type="ECO:0000259" key="8">
    <source>
        <dbReference type="PROSITE" id="PS50158"/>
    </source>
</evidence>
<keyword evidence="2" id="KW-0548">Nucleotidyltransferase</keyword>
<dbReference type="PROSITE" id="PS50994">
    <property type="entry name" value="INTEGRASE"/>
    <property type="match status" value="1"/>
</dbReference>
<dbReference type="EMBL" id="BKCJ010009669">
    <property type="protein sequence ID" value="GEU88073.1"/>
    <property type="molecule type" value="Genomic_DNA"/>
</dbReference>
<evidence type="ECO:0000256" key="7">
    <source>
        <dbReference type="PROSITE-ProRule" id="PRU00047"/>
    </source>
</evidence>
<feature type="domain" description="Integrase catalytic" evidence="9">
    <location>
        <begin position="1112"/>
        <end position="1245"/>
    </location>
</feature>
<dbReference type="PANTHER" id="PTHR37984:SF5">
    <property type="entry name" value="PROTEIN NYNRIN-LIKE"/>
    <property type="match status" value="1"/>
</dbReference>
<feature type="non-terminal residue" evidence="10">
    <location>
        <position position="1"/>
    </location>
</feature>
<evidence type="ECO:0000256" key="1">
    <source>
        <dbReference type="ARBA" id="ARBA00022679"/>
    </source>
</evidence>
<accession>A0A6L2NPF3</accession>
<keyword evidence="4" id="KW-0255">Endonuclease</keyword>
<name>A0A6L2NPF3_TANCI</name>
<dbReference type="InterPro" id="IPR041373">
    <property type="entry name" value="RT_RNaseH"/>
</dbReference>
<evidence type="ECO:0000256" key="5">
    <source>
        <dbReference type="ARBA" id="ARBA00022801"/>
    </source>
</evidence>
<evidence type="ECO:0000256" key="2">
    <source>
        <dbReference type="ARBA" id="ARBA00022695"/>
    </source>
</evidence>
<dbReference type="SUPFAM" id="SSF53098">
    <property type="entry name" value="Ribonuclease H-like"/>
    <property type="match status" value="1"/>
</dbReference>
<keyword evidence="3" id="KW-0540">Nuclease</keyword>
<dbReference type="GO" id="GO:0015074">
    <property type="term" value="P:DNA integration"/>
    <property type="evidence" value="ECO:0007669"/>
    <property type="project" value="InterPro"/>
</dbReference>
<dbReference type="Pfam" id="PF00665">
    <property type="entry name" value="rve"/>
    <property type="match status" value="1"/>
</dbReference>
<sequence>IEKEDEEIIKIINETPDQKAAKRRNLIQLFLLVERRYPLSRFTLEQLVNVARLQAKVKAAAAAGHKKNVFPPHDNPELTIQRRSRTDPALLNDSEMAAKENGDLLVPDLQTMEELCQPSLNGRGGTFMKRRPEECYDLIENMPAHHNNWDTSSQQITPNYETSDGPHSFSDCPATIGQTQNVYTTGAYQVEPELRTNVEVTPMADNRTMEELLQAPTERYEKAIVISEINADHFEIKTNLLQLVQANPYHGFERENPHTHINNFKRITSTLKFRDVPNDVIKLMMFSYSLVGNARVEAWERFKEMLRACPHHGFTELAQIYTFYNCLNDNDQDSLNATADGNLLSKTTREALQIIENKSKVCYSRNKPNVSRINITSMENASKTDDRTDKLVDQISTLVDIFAKKVVTPAPVKVVEESCVTCGGAHPYYSCPNTDRNQSSVCVATCTYNQVAPQNHARNYMAPPGFAPNNLQNMLSGFFQNQSSTSATLPSNTIPNPKGEMKAITTRSGVAYEGPLIPTPKKVVEREIEETTNKEQTNFLGSTAHIQRSVTPIPEPDVLKTLPKPNIPYPSRLNDQKLSERATNQMEKSRRFGHVGWGNSTWGGRAKVFGIVLVCVRVQERAGEEGLILAGMVVKTALIDVYREEITLRVNDEAVTFNLNQTTRYSSTYDDLLVNRIDIIDVAREEYAHEVLGFYNNSSGGNPTLTSEPILSDSSLSLTPLEGSDFILEEIEAYLKDVSISLEIDHADCDPEGDIYLIEKLLNNDPFQLPPMDLKKGEVVKAKSLIKEPSKLKLKDLPSHLEYTYLGGVDKLLVIIAKDLKVNEKEALLKVLKSHKRAIAWKITDIKGVFLDMPVRSFLRHVGFYRRFIQDFSKITRHMTHLLEKETLFMFSKDCIDAFETLNKKLTEALILFVPDWNLPFELICDASDFAIGAVLGQRKMKHFQPIHYASKTMTESQIYYTMMEKEMLAAVYAFENFWPYLVLYKSIVYTDHSALKYILSKQDAKPRLIRWVLLLQEFDIIIRDKKDTENLAADHLSRLENPHKDVFENKDINENFPLETLGKISSGSTPWFADFSNFHAGILSSKGCRPSKRRNSLRTLNITCGTILTFFEYVPIKSFDGVCMAKKLMISSKLVMKDPSGAIMVPISSPRKYILVAVDYLSKWVEAKALLTNDACVVVKFLKSLFARSGTPRANISDRVIHFCNDMFAKVMSKYGVTHRLATSYHPQTSGQVKVSNRGLKHILERTVRQNHASWNCRNKGPATRSNLQPVPVTCHACREKGHYKNQCPKANNYAYGRAYLLRDKNAHQDPNIVTGAALVARAPYRLAPSEMQKLSDQLQELAYRGSSVYSKIDLRSGYHQLKVRDEDILKTAFKTRHVINSQGIHVDPTKIEAVKNWVSSTTPTEKTKKLCEALILALPEGNDDFVVYCDASHQVLVAVAPRAVDLADSLVSTSINQDAPSTNIPMMEKNKLDEDLHGTPVDDTLYRGMIGSLMYLTSSRPDLIYVVCLCARYQHMQMQIMRGVKTLDAALREALNS</sequence>
<dbReference type="InterPro" id="IPR036397">
    <property type="entry name" value="RNaseH_sf"/>
</dbReference>
<evidence type="ECO:0000256" key="4">
    <source>
        <dbReference type="ARBA" id="ARBA00022759"/>
    </source>
</evidence>
<keyword evidence="7" id="KW-0862">Zinc</keyword>
<comment type="caution">
    <text evidence="10">The sequence shown here is derived from an EMBL/GenBank/DDBJ whole genome shotgun (WGS) entry which is preliminary data.</text>
</comment>
<keyword evidence="7" id="KW-0863">Zinc-finger</keyword>
<keyword evidence="5" id="KW-0378">Hydrolase</keyword>
<dbReference type="GO" id="GO:0004519">
    <property type="term" value="F:endonuclease activity"/>
    <property type="evidence" value="ECO:0007669"/>
    <property type="project" value="UniProtKB-KW"/>
</dbReference>
<dbReference type="GO" id="GO:0003676">
    <property type="term" value="F:nucleic acid binding"/>
    <property type="evidence" value="ECO:0007669"/>
    <property type="project" value="InterPro"/>
</dbReference>
<dbReference type="GO" id="GO:0016787">
    <property type="term" value="F:hydrolase activity"/>
    <property type="evidence" value="ECO:0007669"/>
    <property type="project" value="UniProtKB-KW"/>
</dbReference>
<feature type="domain" description="CCHC-type" evidence="8">
    <location>
        <begin position="1276"/>
        <end position="1291"/>
    </location>
</feature>
<dbReference type="SUPFAM" id="SSF57756">
    <property type="entry name" value="Retrovirus zinc finger-like domains"/>
    <property type="match status" value="1"/>
</dbReference>
<dbReference type="GO" id="GO:0003964">
    <property type="term" value="F:RNA-directed DNA polymerase activity"/>
    <property type="evidence" value="ECO:0007669"/>
    <property type="project" value="UniProtKB-KW"/>
</dbReference>
<dbReference type="PANTHER" id="PTHR37984">
    <property type="entry name" value="PROTEIN CBG26694"/>
    <property type="match status" value="1"/>
</dbReference>
<organism evidence="10">
    <name type="scientific">Tanacetum cinerariifolium</name>
    <name type="common">Dalmatian daisy</name>
    <name type="synonym">Chrysanthemum cinerariifolium</name>
    <dbReference type="NCBI Taxonomy" id="118510"/>
    <lineage>
        <taxon>Eukaryota</taxon>
        <taxon>Viridiplantae</taxon>
        <taxon>Streptophyta</taxon>
        <taxon>Embryophyta</taxon>
        <taxon>Tracheophyta</taxon>
        <taxon>Spermatophyta</taxon>
        <taxon>Magnoliopsida</taxon>
        <taxon>eudicotyledons</taxon>
        <taxon>Gunneridae</taxon>
        <taxon>Pentapetalae</taxon>
        <taxon>asterids</taxon>
        <taxon>campanulids</taxon>
        <taxon>Asterales</taxon>
        <taxon>Asteraceae</taxon>
        <taxon>Asteroideae</taxon>
        <taxon>Anthemideae</taxon>
        <taxon>Anthemidinae</taxon>
        <taxon>Tanacetum</taxon>
    </lineage>
</organism>
<protein>
    <submittedName>
        <fullName evidence="10">Reverse transcriptase domain-containing protein</fullName>
    </submittedName>
</protein>
<dbReference type="Gene3D" id="3.30.70.270">
    <property type="match status" value="2"/>
</dbReference>
<dbReference type="Gene3D" id="3.10.10.10">
    <property type="entry name" value="HIV Type 1 Reverse Transcriptase, subunit A, domain 1"/>
    <property type="match status" value="1"/>
</dbReference>
<dbReference type="InterPro" id="IPR043128">
    <property type="entry name" value="Rev_trsase/Diguanyl_cyclase"/>
</dbReference>
<keyword evidence="7" id="KW-0479">Metal-binding</keyword>
<dbReference type="Pfam" id="PF17917">
    <property type="entry name" value="RT_RNaseH"/>
    <property type="match status" value="1"/>
</dbReference>
<evidence type="ECO:0000313" key="10">
    <source>
        <dbReference type="EMBL" id="GEU88073.1"/>
    </source>
</evidence>
<gene>
    <name evidence="10" type="ORF">Tci_060051</name>
</gene>
<keyword evidence="1" id="KW-0808">Transferase</keyword>
<dbReference type="PROSITE" id="PS50158">
    <property type="entry name" value="ZF_CCHC"/>
    <property type="match status" value="1"/>
</dbReference>
<dbReference type="InterPro" id="IPR036875">
    <property type="entry name" value="Znf_CCHC_sf"/>
</dbReference>
<dbReference type="SUPFAM" id="SSF56672">
    <property type="entry name" value="DNA/RNA polymerases"/>
    <property type="match status" value="2"/>
</dbReference>